<comment type="similarity">
    <text evidence="1">Belongs to the SMC family. SbcC subfamily.</text>
</comment>
<protein>
    <recommendedName>
        <fullName evidence="3">Nuclease SbcCD subunit C</fullName>
    </recommendedName>
</protein>
<evidence type="ECO:0000256" key="1">
    <source>
        <dbReference type="ARBA" id="ARBA00006930"/>
    </source>
</evidence>
<name>A0ABU6G557_9BACL</name>
<dbReference type="Gene3D" id="3.40.50.300">
    <property type="entry name" value="P-loop containing nucleotide triphosphate hydrolases"/>
    <property type="match status" value="2"/>
</dbReference>
<organism evidence="4 5">
    <name type="scientific">Paenibacillus alba</name>
    <dbReference type="NCBI Taxonomy" id="1197127"/>
    <lineage>
        <taxon>Bacteria</taxon>
        <taxon>Bacillati</taxon>
        <taxon>Bacillota</taxon>
        <taxon>Bacilli</taxon>
        <taxon>Bacillales</taxon>
        <taxon>Paenibacillaceae</taxon>
        <taxon>Paenibacillus</taxon>
    </lineage>
</organism>
<proteinExistence type="inferred from homology"/>
<dbReference type="RefSeq" id="WP_326072939.1">
    <property type="nucleotide sequence ID" value="NZ_JARLKY010000038.1"/>
</dbReference>
<accession>A0ABU6G557</accession>
<evidence type="ECO:0000313" key="4">
    <source>
        <dbReference type="EMBL" id="MEC0228745.1"/>
    </source>
</evidence>
<comment type="subunit">
    <text evidence="2">Heterodimer of SbcC and SbcD.</text>
</comment>
<dbReference type="EMBL" id="JARLKY010000038">
    <property type="protein sequence ID" value="MEC0228745.1"/>
    <property type="molecule type" value="Genomic_DNA"/>
</dbReference>
<gene>
    <name evidence="4" type="ORF">P4I72_16575</name>
</gene>
<evidence type="ECO:0000256" key="3">
    <source>
        <dbReference type="ARBA" id="ARBA00013368"/>
    </source>
</evidence>
<dbReference type="PANTHER" id="PTHR32114">
    <property type="entry name" value="ABC TRANSPORTER ABCH.3"/>
    <property type="match status" value="1"/>
</dbReference>
<evidence type="ECO:0000313" key="5">
    <source>
        <dbReference type="Proteomes" id="UP001338137"/>
    </source>
</evidence>
<dbReference type="PANTHER" id="PTHR32114:SF2">
    <property type="entry name" value="ABC TRANSPORTER ABCH.3"/>
    <property type="match status" value="1"/>
</dbReference>
<dbReference type="InterPro" id="IPR027417">
    <property type="entry name" value="P-loop_NTPase"/>
</dbReference>
<dbReference type="Proteomes" id="UP001338137">
    <property type="component" value="Unassembled WGS sequence"/>
</dbReference>
<evidence type="ECO:0000256" key="2">
    <source>
        <dbReference type="ARBA" id="ARBA00011322"/>
    </source>
</evidence>
<dbReference type="SUPFAM" id="SSF52540">
    <property type="entry name" value="P-loop containing nucleoside triphosphate hydrolases"/>
    <property type="match status" value="1"/>
</dbReference>
<keyword evidence="5" id="KW-1185">Reference proteome</keyword>
<reference evidence="4 5" key="1">
    <citation type="submission" date="2023-03" db="EMBL/GenBank/DDBJ databases">
        <title>Bacillus Genome Sequencing.</title>
        <authorList>
            <person name="Dunlap C."/>
        </authorList>
    </citation>
    <scope>NUCLEOTIDE SEQUENCE [LARGE SCALE GENOMIC DNA]</scope>
    <source>
        <strain evidence="4 5">BD-533</strain>
    </source>
</reference>
<comment type="caution">
    <text evidence="4">The sequence shown here is derived from an EMBL/GenBank/DDBJ whole genome shotgun (WGS) entry which is preliminary data.</text>
</comment>
<sequence>MAENLFIRQLTLLGLRKNYTVSFKRGLNLITGPTSTGKSTIVEMINYALGSKEHKDYIEVRENCTDVEIEIIIAGNTFLIRRPLFDYERPAKLFRWVVEENAFSSEFELLPIDSPANEASLSAFLLNELGLFNIHVANQSFSFRDIFKFCYLKQTEIDTENIMHEKHWGPSIKRKPTFEIIFNMFDTLLSELKAELKKLSEKIEDLEKKRLGVYEFLKSLDLLDKSQYDEKKKEFEDYLAQKKIRLYSVKSESRSVDDPSNEIEHSIIDFRNVIERIEVEINEQRDYINKLSLLRNQYRSELDKIDFLIEGAVSLNRYNFEVCPSCLNELQLRVDNGCELCGSSLKNLSSEEVAVYKSESRRLGLKFNKLAVFINEQTEQVRVLFLQKEESTKQLHSLLSKLDHLRKAYVSPYVEEIEKLNYEIGEVTTQLRELDKSLSIMAQFHNLTYRVSEEQRISGKLKSRIKEIESNTNDKEEIVNEISQIFTDILESFHFPKLSTSYINIKDYLPYVRGRKYDQIGSLGSVTLINLAYYLSILLLGIENGNNHPGLLVIDTPRKNLGADPANDEEAFKDEKIFNSIIRFLIELDKKSEHIQIIVINNGFPEFVPDKYFVKQFNGNGVSGLIDDAMI</sequence>